<name>V9DPY4_9EURO</name>
<dbReference type="VEuPathDB" id="FungiDB:G647_00466"/>
<dbReference type="AlphaFoldDB" id="V9DPY4"/>
<dbReference type="HOGENOM" id="CLU_034747_0_0_1"/>
<feature type="compositionally biased region" description="Low complexity" evidence="1">
    <location>
        <begin position="206"/>
        <end position="240"/>
    </location>
</feature>
<protein>
    <submittedName>
        <fullName evidence="2">Uncharacterized protein</fullName>
    </submittedName>
</protein>
<gene>
    <name evidence="2" type="ORF">G647_00466</name>
</gene>
<feature type="region of interest" description="Disordered" evidence="1">
    <location>
        <begin position="130"/>
        <end position="259"/>
    </location>
</feature>
<proteinExistence type="predicted"/>
<dbReference type="OrthoDB" id="74807at2759"/>
<dbReference type="GeneID" id="19978959"/>
<evidence type="ECO:0000313" key="3">
    <source>
        <dbReference type="Proteomes" id="UP000030678"/>
    </source>
</evidence>
<dbReference type="EMBL" id="KB822697">
    <property type="protein sequence ID" value="ETI28017.1"/>
    <property type="molecule type" value="Genomic_DNA"/>
</dbReference>
<dbReference type="RefSeq" id="XP_008722091.1">
    <property type="nucleotide sequence ID" value="XM_008723869.1"/>
</dbReference>
<reference evidence="2 3" key="1">
    <citation type="submission" date="2013-03" db="EMBL/GenBank/DDBJ databases">
        <title>The Genome Sequence of Cladophialophora carrionii CBS 160.54.</title>
        <authorList>
            <consortium name="The Broad Institute Genomics Platform"/>
            <person name="Cuomo C."/>
            <person name="de Hoog S."/>
            <person name="Gorbushina A."/>
            <person name="Walker B."/>
            <person name="Young S.K."/>
            <person name="Zeng Q."/>
            <person name="Gargeya S."/>
            <person name="Fitzgerald M."/>
            <person name="Haas B."/>
            <person name="Abouelleil A."/>
            <person name="Allen A.W."/>
            <person name="Alvarado L."/>
            <person name="Arachchi H.M."/>
            <person name="Berlin A.M."/>
            <person name="Chapman S.B."/>
            <person name="Gainer-Dewar J."/>
            <person name="Goldberg J."/>
            <person name="Griggs A."/>
            <person name="Gujja S."/>
            <person name="Hansen M."/>
            <person name="Howarth C."/>
            <person name="Imamovic A."/>
            <person name="Ireland A."/>
            <person name="Larimer J."/>
            <person name="McCowan C."/>
            <person name="Murphy C."/>
            <person name="Pearson M."/>
            <person name="Poon T.W."/>
            <person name="Priest M."/>
            <person name="Roberts A."/>
            <person name="Saif S."/>
            <person name="Shea T."/>
            <person name="Sisk P."/>
            <person name="Sykes S."/>
            <person name="Wortman J."/>
            <person name="Nusbaum C."/>
            <person name="Birren B."/>
        </authorList>
    </citation>
    <scope>NUCLEOTIDE SEQUENCE [LARGE SCALE GENOMIC DNA]</scope>
    <source>
        <strain evidence="2 3">CBS 160.54</strain>
    </source>
</reference>
<evidence type="ECO:0000256" key="1">
    <source>
        <dbReference type="SAM" id="MobiDB-lite"/>
    </source>
</evidence>
<sequence>MPLIEELPVTATIRPSHGWTYVPDTGAPIPAVQLSSRKRGRDGATIARSVAQASKQEKATQQRLHDLSKENYREAHIPIPKRDGTRGKERKMEPNVKRILAYQRNFQHYLANEEAGVNVYGSAGILPPSATRVSTQATQSPQRPTADSRRRSAVKNAILTPASKGGARRTSSLRHSKTAPVKSEEATDASKVDVEMTDASSHHQHSLPSSPPTSQQSPSSRQKQQAQPSSSSSAPQNPTPAYDPALDRDPLLRTLGLPKMPSERVMQALLAEPPLSYTAARAKPLDGPPDQNGTGTAFAMRTGNSTLMAKPERRFCASWPRSPSDSLKWLYGALRRRSAMKVSLLERACLTIRPAERWSWVEGDDSKSR</sequence>
<evidence type="ECO:0000313" key="2">
    <source>
        <dbReference type="EMBL" id="ETI28017.1"/>
    </source>
</evidence>
<feature type="compositionally biased region" description="Polar residues" evidence="1">
    <location>
        <begin position="131"/>
        <end position="145"/>
    </location>
</feature>
<organism evidence="2 3">
    <name type="scientific">Cladophialophora carrionii CBS 160.54</name>
    <dbReference type="NCBI Taxonomy" id="1279043"/>
    <lineage>
        <taxon>Eukaryota</taxon>
        <taxon>Fungi</taxon>
        <taxon>Dikarya</taxon>
        <taxon>Ascomycota</taxon>
        <taxon>Pezizomycotina</taxon>
        <taxon>Eurotiomycetes</taxon>
        <taxon>Chaetothyriomycetidae</taxon>
        <taxon>Chaetothyriales</taxon>
        <taxon>Herpotrichiellaceae</taxon>
        <taxon>Cladophialophora</taxon>
    </lineage>
</organism>
<feature type="compositionally biased region" description="Basic and acidic residues" evidence="1">
    <location>
        <begin position="182"/>
        <end position="194"/>
    </location>
</feature>
<accession>V9DPY4</accession>
<dbReference type="Proteomes" id="UP000030678">
    <property type="component" value="Unassembled WGS sequence"/>
</dbReference>